<reference evidence="1 2" key="1">
    <citation type="journal article" date="2018" name="Sci. Rep.">
        <title>Genomic signatures of local adaptation to the degree of environmental predictability in rotifers.</title>
        <authorList>
            <person name="Franch-Gras L."/>
            <person name="Hahn C."/>
            <person name="Garcia-Roger E.M."/>
            <person name="Carmona M.J."/>
            <person name="Serra M."/>
            <person name="Gomez A."/>
        </authorList>
    </citation>
    <scope>NUCLEOTIDE SEQUENCE [LARGE SCALE GENOMIC DNA]</scope>
    <source>
        <strain evidence="1">HYR1</strain>
    </source>
</reference>
<keyword evidence="2" id="KW-1185">Reference proteome</keyword>
<dbReference type="EMBL" id="REGN01000640">
    <property type="protein sequence ID" value="RNA40485.1"/>
    <property type="molecule type" value="Genomic_DNA"/>
</dbReference>
<evidence type="ECO:0000313" key="2">
    <source>
        <dbReference type="Proteomes" id="UP000276133"/>
    </source>
</evidence>
<name>A0A3M7SXS0_BRAPC</name>
<gene>
    <name evidence="1" type="ORF">BpHYR1_036987</name>
</gene>
<protein>
    <submittedName>
        <fullName evidence="1">Uncharacterized protein</fullName>
    </submittedName>
</protein>
<proteinExistence type="predicted"/>
<dbReference type="AlphaFoldDB" id="A0A3M7SXS0"/>
<comment type="caution">
    <text evidence="1">The sequence shown here is derived from an EMBL/GenBank/DDBJ whole genome shotgun (WGS) entry which is preliminary data.</text>
</comment>
<dbReference type="Proteomes" id="UP000276133">
    <property type="component" value="Unassembled WGS sequence"/>
</dbReference>
<accession>A0A3M7SXS0</accession>
<evidence type="ECO:0000313" key="1">
    <source>
        <dbReference type="EMBL" id="RNA40485.1"/>
    </source>
</evidence>
<organism evidence="1 2">
    <name type="scientific">Brachionus plicatilis</name>
    <name type="common">Marine rotifer</name>
    <name type="synonym">Brachionus muelleri</name>
    <dbReference type="NCBI Taxonomy" id="10195"/>
    <lineage>
        <taxon>Eukaryota</taxon>
        <taxon>Metazoa</taxon>
        <taxon>Spiralia</taxon>
        <taxon>Gnathifera</taxon>
        <taxon>Rotifera</taxon>
        <taxon>Eurotatoria</taxon>
        <taxon>Monogononta</taxon>
        <taxon>Pseudotrocha</taxon>
        <taxon>Ploima</taxon>
        <taxon>Brachionidae</taxon>
        <taxon>Brachionus</taxon>
    </lineage>
</organism>
<sequence length="156" mass="17856">MSISDQKGAIAVSDTIGNDDGINVADPEKRIIPFELNLKFDHRAAEIEDHHMIDQSQQNCLMRLLGPNNNFCFCSLFQNSQCSLVAYLLPKFIILNDHMDSIIESLPTRLSLTLPKKKHPKKINWIKNFAKSEKLSNYGSNKSFKLRNKQNLSFDF</sequence>